<organism evidence="2 3">
    <name type="scientific">Paenibacillus popilliae ATCC 14706</name>
    <dbReference type="NCBI Taxonomy" id="1212764"/>
    <lineage>
        <taxon>Bacteria</taxon>
        <taxon>Bacillati</taxon>
        <taxon>Bacillota</taxon>
        <taxon>Bacilli</taxon>
        <taxon>Bacillales</taxon>
        <taxon>Paenibacillaceae</taxon>
        <taxon>Paenibacillus</taxon>
    </lineage>
</organism>
<dbReference type="EMBL" id="BALG01000080">
    <property type="protein sequence ID" value="GAC42239.1"/>
    <property type="molecule type" value="Genomic_DNA"/>
</dbReference>
<accession>M9M0F7</accession>
<dbReference type="AlphaFoldDB" id="M9M0F7"/>
<evidence type="ECO:0000256" key="1">
    <source>
        <dbReference type="SAM" id="Phobius"/>
    </source>
</evidence>
<name>M9M0F7_PAEPP</name>
<keyword evidence="1" id="KW-1133">Transmembrane helix</keyword>
<evidence type="ECO:0000313" key="2">
    <source>
        <dbReference type="EMBL" id="GAC42239.1"/>
    </source>
</evidence>
<gene>
    <name evidence="2" type="ORF">PPOP_1596</name>
</gene>
<protein>
    <submittedName>
        <fullName evidence="2">Periplasmic component</fullName>
    </submittedName>
</protein>
<keyword evidence="1" id="KW-0812">Transmembrane</keyword>
<dbReference type="Proteomes" id="UP000029453">
    <property type="component" value="Unassembled WGS sequence"/>
</dbReference>
<evidence type="ECO:0000313" key="3">
    <source>
        <dbReference type="Proteomes" id="UP000029453"/>
    </source>
</evidence>
<reference evidence="2 3" key="1">
    <citation type="submission" date="2012-10" db="EMBL/GenBank/DDBJ databases">
        <title>Draft Genome Sequence of Paenibacillus popilliae ATCC 14706T.</title>
        <authorList>
            <person name="Iiyama K."/>
            <person name="Mori K."/>
            <person name="Mon H."/>
            <person name="Chieda Y."/>
            <person name="Lee J.M."/>
            <person name="Kusakabe T."/>
            <person name="Tashiro K."/>
            <person name="Asano S."/>
            <person name="Yasunaga-Aoki C."/>
            <person name="Shimizu S."/>
        </authorList>
    </citation>
    <scope>NUCLEOTIDE SEQUENCE [LARGE SCALE GENOMIC DNA]</scope>
    <source>
        <strain evidence="2 3">ATCC 14706</strain>
    </source>
</reference>
<sequence>MSVYEALSVMFQFGLWIFALLTFVVTLLILLTHKEIDRRRVMVSDLFRTPEQPTALKAAIARESCCKHGSFSIYRIT</sequence>
<feature type="transmembrane region" description="Helical" evidence="1">
    <location>
        <begin position="6"/>
        <end position="31"/>
    </location>
</feature>
<dbReference type="InterPro" id="IPR031616">
    <property type="entry name" value="BsrE-like"/>
</dbReference>
<proteinExistence type="predicted"/>
<dbReference type="Pfam" id="PF16935">
    <property type="entry name" value="Hol_Tox"/>
    <property type="match status" value="1"/>
</dbReference>
<comment type="caution">
    <text evidence="2">The sequence shown here is derived from an EMBL/GenBank/DDBJ whole genome shotgun (WGS) entry which is preliminary data.</text>
</comment>
<keyword evidence="3" id="KW-1185">Reference proteome</keyword>
<keyword evidence="1" id="KW-0472">Membrane</keyword>